<dbReference type="CDD" id="cd16922">
    <property type="entry name" value="HATPase_EvgS-ArcB-TorS-like"/>
    <property type="match status" value="1"/>
</dbReference>
<keyword evidence="7" id="KW-0067">ATP-binding</keyword>
<dbReference type="PRINTS" id="PR00344">
    <property type="entry name" value="BCTRLSENSOR"/>
</dbReference>
<dbReference type="PROSITE" id="PS50109">
    <property type="entry name" value="HIS_KIN"/>
    <property type="match status" value="1"/>
</dbReference>
<keyword evidence="4" id="KW-0808">Transferase</keyword>
<evidence type="ECO:0000259" key="9">
    <source>
        <dbReference type="PROSITE" id="PS50109"/>
    </source>
</evidence>
<evidence type="ECO:0000256" key="2">
    <source>
        <dbReference type="ARBA" id="ARBA00012438"/>
    </source>
</evidence>
<dbReference type="SUPFAM" id="SSF55785">
    <property type="entry name" value="PYP-like sensor domain (PAS domain)"/>
    <property type="match status" value="1"/>
</dbReference>
<sequence>MEQQSMLDTIDADISLVLDNLPVGIIRLDFVKRCVYANKFMLDALDIDSCRDIHFPYMQNVHPDDLDSEKQACHKFLQEHIETETTFRLLNKCQGEYRWMKNKRILLKNTNKTNNTTEVSYMYTLQDVHENKTMEIQLRQESKKTEQAFNHKSIFLANMSHEIRTPLNGIIGMLTLLEETCLSSDQQDYINMVKECSFNLMTIINDILDYSKLEVGKIVLDTKPMNLQECIESTNDIILSKVYEKTLEYTYNINTDVPTHIIADSNRIKQILLNLLSNGIKFTDKGNIFLNVEMIKPEDYSLLYKLHGTKPETTIKSNFVAIRFDITDTGCGINSVDQSKLFKSFSQVDNHITAKVYQGTGLGLAISKELVELMDGCIWLDWSELCKGSRFSFVIQSEIHMLTETPICNDEYDSILKNANVLIVDDNLYNRLSLIGIVTKWGMKPHSFSNSEEALYFTRITQFDIGLIDICMPKYDGHTFATKLREQFEFNNKTMPLIALSSLGDKKPASKLFVAHLIKPIKEAKLKQLCVDSLRYRICSSSSSSSSRITDVSDISAKQSLQCYIENNELVTLKDNVRILLAEDVYINQRVVVSFLNKLGFNNIQLVENGQQCLDYVFANKYDIILLDIRMPLLNGEVVLKRIQEHFSDIPEQKIPYVVAVTAYCLREDKTKYLNMGFDDYIPKPVSLKDLSRCMNNFIEGLLHN</sequence>
<dbReference type="FunFam" id="1.10.287.130:FF:000002">
    <property type="entry name" value="Two-component osmosensing histidine kinase"/>
    <property type="match status" value="1"/>
</dbReference>
<dbReference type="PANTHER" id="PTHR45339">
    <property type="entry name" value="HYBRID SIGNAL TRANSDUCTION HISTIDINE KINASE J"/>
    <property type="match status" value="1"/>
</dbReference>
<organism evidence="11">
    <name type="scientific">viral metagenome</name>
    <dbReference type="NCBI Taxonomy" id="1070528"/>
    <lineage>
        <taxon>unclassified sequences</taxon>
        <taxon>metagenomes</taxon>
        <taxon>organismal metagenomes</taxon>
    </lineage>
</organism>
<dbReference type="CDD" id="cd17546">
    <property type="entry name" value="REC_hyHK_CKI1_RcsC-like"/>
    <property type="match status" value="2"/>
</dbReference>
<dbReference type="Gene3D" id="3.40.50.2300">
    <property type="match status" value="2"/>
</dbReference>
<dbReference type="InterPro" id="IPR001789">
    <property type="entry name" value="Sig_transdc_resp-reg_receiver"/>
</dbReference>
<keyword evidence="6" id="KW-0418">Kinase</keyword>
<dbReference type="InterPro" id="IPR004358">
    <property type="entry name" value="Sig_transdc_His_kin-like_C"/>
</dbReference>
<evidence type="ECO:0000256" key="6">
    <source>
        <dbReference type="ARBA" id="ARBA00022777"/>
    </source>
</evidence>
<dbReference type="EC" id="2.7.13.3" evidence="2"/>
<dbReference type="InterPro" id="IPR036097">
    <property type="entry name" value="HisK_dim/P_sf"/>
</dbReference>
<evidence type="ECO:0000256" key="1">
    <source>
        <dbReference type="ARBA" id="ARBA00000085"/>
    </source>
</evidence>
<dbReference type="AlphaFoldDB" id="A0A6C0H6T5"/>
<protein>
    <recommendedName>
        <fullName evidence="2">histidine kinase</fullName>
        <ecNumber evidence="2">2.7.13.3</ecNumber>
    </recommendedName>
</protein>
<accession>A0A6C0H6T5</accession>
<dbReference type="Gene3D" id="3.30.450.20">
    <property type="entry name" value="PAS domain"/>
    <property type="match status" value="1"/>
</dbReference>
<dbReference type="Gene3D" id="3.30.565.10">
    <property type="entry name" value="Histidine kinase-like ATPase, C-terminal domain"/>
    <property type="match status" value="1"/>
</dbReference>
<reference evidence="11" key="1">
    <citation type="journal article" date="2020" name="Nature">
        <title>Giant virus diversity and host interactions through global metagenomics.</title>
        <authorList>
            <person name="Schulz F."/>
            <person name="Roux S."/>
            <person name="Paez-Espino D."/>
            <person name="Jungbluth S."/>
            <person name="Walsh D.A."/>
            <person name="Denef V.J."/>
            <person name="McMahon K.D."/>
            <person name="Konstantinidis K.T."/>
            <person name="Eloe-Fadrosh E.A."/>
            <person name="Kyrpides N.C."/>
            <person name="Woyke T."/>
        </authorList>
    </citation>
    <scope>NUCLEOTIDE SEQUENCE</scope>
    <source>
        <strain evidence="11">GVMAG-M-3300023179-73</strain>
    </source>
</reference>
<dbReference type="InterPro" id="IPR003661">
    <property type="entry name" value="HisK_dim/P_dom"/>
</dbReference>
<dbReference type="GO" id="GO:0000155">
    <property type="term" value="F:phosphorelay sensor kinase activity"/>
    <property type="evidence" value="ECO:0007669"/>
    <property type="project" value="InterPro"/>
</dbReference>
<name>A0A6C0H6T5_9ZZZZ</name>
<evidence type="ECO:0000256" key="7">
    <source>
        <dbReference type="ARBA" id="ARBA00022840"/>
    </source>
</evidence>
<dbReference type="CDD" id="cd00130">
    <property type="entry name" value="PAS"/>
    <property type="match status" value="1"/>
</dbReference>
<feature type="domain" description="Response regulatory" evidence="10">
    <location>
        <begin position="420"/>
        <end position="534"/>
    </location>
</feature>
<dbReference type="Pfam" id="PF00512">
    <property type="entry name" value="HisKA"/>
    <property type="match status" value="1"/>
</dbReference>
<dbReference type="SUPFAM" id="SSF52172">
    <property type="entry name" value="CheY-like"/>
    <property type="match status" value="2"/>
</dbReference>
<dbReference type="SUPFAM" id="SSF47384">
    <property type="entry name" value="Homodimeric domain of signal transducing histidine kinase"/>
    <property type="match status" value="1"/>
</dbReference>
<dbReference type="Pfam" id="PF02518">
    <property type="entry name" value="HATPase_c"/>
    <property type="match status" value="1"/>
</dbReference>
<dbReference type="InterPro" id="IPR003594">
    <property type="entry name" value="HATPase_dom"/>
</dbReference>
<dbReference type="PROSITE" id="PS50110">
    <property type="entry name" value="RESPONSE_REGULATORY"/>
    <property type="match status" value="2"/>
</dbReference>
<keyword evidence="5" id="KW-0547">Nucleotide-binding</keyword>
<dbReference type="InterPro" id="IPR005467">
    <property type="entry name" value="His_kinase_dom"/>
</dbReference>
<keyword evidence="8" id="KW-0902">Two-component regulatory system</keyword>
<dbReference type="SMART" id="SM00387">
    <property type="entry name" value="HATPase_c"/>
    <property type="match status" value="1"/>
</dbReference>
<dbReference type="InterPro" id="IPR011006">
    <property type="entry name" value="CheY-like_superfamily"/>
</dbReference>
<proteinExistence type="predicted"/>
<dbReference type="InterPro" id="IPR000014">
    <property type="entry name" value="PAS"/>
</dbReference>
<dbReference type="PANTHER" id="PTHR45339:SF5">
    <property type="entry name" value="HISTIDINE KINASE"/>
    <property type="match status" value="1"/>
</dbReference>
<feature type="domain" description="Histidine kinase" evidence="9">
    <location>
        <begin position="158"/>
        <end position="399"/>
    </location>
</feature>
<dbReference type="GO" id="GO:0005524">
    <property type="term" value="F:ATP binding"/>
    <property type="evidence" value="ECO:0007669"/>
    <property type="project" value="UniProtKB-KW"/>
</dbReference>
<dbReference type="InterPro" id="IPR035965">
    <property type="entry name" value="PAS-like_dom_sf"/>
</dbReference>
<dbReference type="EMBL" id="MN739890">
    <property type="protein sequence ID" value="QHT76189.1"/>
    <property type="molecule type" value="Genomic_DNA"/>
</dbReference>
<dbReference type="SUPFAM" id="SSF55874">
    <property type="entry name" value="ATPase domain of HSP90 chaperone/DNA topoisomerase II/histidine kinase"/>
    <property type="match status" value="1"/>
</dbReference>
<keyword evidence="3" id="KW-0597">Phosphoprotein</keyword>
<dbReference type="Gene3D" id="1.10.287.130">
    <property type="match status" value="1"/>
</dbReference>
<evidence type="ECO:0000256" key="3">
    <source>
        <dbReference type="ARBA" id="ARBA00022553"/>
    </source>
</evidence>
<evidence type="ECO:0000256" key="5">
    <source>
        <dbReference type="ARBA" id="ARBA00022741"/>
    </source>
</evidence>
<evidence type="ECO:0000256" key="4">
    <source>
        <dbReference type="ARBA" id="ARBA00022679"/>
    </source>
</evidence>
<dbReference type="SMART" id="SM00448">
    <property type="entry name" value="REC"/>
    <property type="match status" value="2"/>
</dbReference>
<dbReference type="FunFam" id="3.30.565.10:FF:000010">
    <property type="entry name" value="Sensor histidine kinase RcsC"/>
    <property type="match status" value="1"/>
</dbReference>
<evidence type="ECO:0000259" key="10">
    <source>
        <dbReference type="PROSITE" id="PS50110"/>
    </source>
</evidence>
<dbReference type="Pfam" id="PF00072">
    <property type="entry name" value="Response_reg"/>
    <property type="match status" value="2"/>
</dbReference>
<feature type="domain" description="Response regulatory" evidence="10">
    <location>
        <begin position="578"/>
        <end position="699"/>
    </location>
</feature>
<dbReference type="InterPro" id="IPR036890">
    <property type="entry name" value="HATPase_C_sf"/>
</dbReference>
<dbReference type="CDD" id="cd00082">
    <property type="entry name" value="HisKA"/>
    <property type="match status" value="1"/>
</dbReference>
<evidence type="ECO:0000256" key="8">
    <source>
        <dbReference type="ARBA" id="ARBA00023012"/>
    </source>
</evidence>
<evidence type="ECO:0000313" key="11">
    <source>
        <dbReference type="EMBL" id="QHT76189.1"/>
    </source>
</evidence>
<dbReference type="SMART" id="SM00388">
    <property type="entry name" value="HisKA"/>
    <property type="match status" value="1"/>
</dbReference>
<comment type="catalytic activity">
    <reaction evidence="1">
        <text>ATP + protein L-histidine = ADP + protein N-phospho-L-histidine.</text>
        <dbReference type="EC" id="2.7.13.3"/>
    </reaction>
</comment>